<sequence>MSKEVGTPRYPSLVVPLRKAGDEDVHKELGDRMERAATTASSLEAEQDSGSGPRCQDTILGDVDAQTRFEITSKQSNDPPLLRGYTLGSREDSMKLLELMELCTQLSYKNRKSVLLQLNAAKLKLMLLGLNQCCPYLFMLLSIQFLLLVYINAAKLMLMLLGSVNAVKHMLMLPVQVPAAKVNPIIQEGTDCLSTATIFEELAHIGVKSTAWNEFSSTMASLIICLATNQKFNLSKYIFYAMVKHLDGGVKFLMYLHFLQRAGKDFSKRITHLFDTIMVQASEEVGEDSDHLTDSNQIPIIDQPSTSSYPKMKQKSKKTQRKEAKVPQDETEHEETQVLDLEIAKDAQAKEIVALKKRVQGLERKKKSRTTGLKRLKKVSMSRRVESSKYQESLGDHKDASKQGRSIKDIDKDADVTLVDETQERQDDDLMFDIGVLDTDEMHVEAKIDEKDEQSTKLDDSTLVVKQLLMLVLKVVCSYNYYGNTLAQTLFKSQSS</sequence>
<accession>A0ABQ4WWR8</accession>
<keyword evidence="4" id="KW-1185">Reference proteome</keyword>
<reference evidence="3" key="2">
    <citation type="submission" date="2022-01" db="EMBL/GenBank/DDBJ databases">
        <authorList>
            <person name="Yamashiro T."/>
            <person name="Shiraishi A."/>
            <person name="Satake H."/>
            <person name="Nakayama K."/>
        </authorList>
    </citation>
    <scope>NUCLEOTIDE SEQUENCE</scope>
</reference>
<gene>
    <name evidence="3" type="ORF">Tco_0652141</name>
</gene>
<evidence type="ECO:0000313" key="3">
    <source>
        <dbReference type="EMBL" id="GJS57357.1"/>
    </source>
</evidence>
<feature type="compositionally biased region" description="Basic residues" evidence="1">
    <location>
        <begin position="364"/>
        <end position="381"/>
    </location>
</feature>
<feature type="compositionally biased region" description="Polar residues" evidence="1">
    <location>
        <begin position="294"/>
        <end position="309"/>
    </location>
</feature>
<keyword evidence="2" id="KW-0812">Transmembrane</keyword>
<evidence type="ECO:0000313" key="4">
    <source>
        <dbReference type="Proteomes" id="UP001151760"/>
    </source>
</evidence>
<keyword evidence="2" id="KW-1133">Transmembrane helix</keyword>
<evidence type="ECO:0000256" key="1">
    <source>
        <dbReference type="SAM" id="MobiDB-lite"/>
    </source>
</evidence>
<feature type="region of interest" description="Disordered" evidence="1">
    <location>
        <begin position="285"/>
        <end position="335"/>
    </location>
</feature>
<feature type="region of interest" description="Disordered" evidence="1">
    <location>
        <begin position="1"/>
        <end position="53"/>
    </location>
</feature>
<organism evidence="3 4">
    <name type="scientific">Tanacetum coccineum</name>
    <dbReference type="NCBI Taxonomy" id="301880"/>
    <lineage>
        <taxon>Eukaryota</taxon>
        <taxon>Viridiplantae</taxon>
        <taxon>Streptophyta</taxon>
        <taxon>Embryophyta</taxon>
        <taxon>Tracheophyta</taxon>
        <taxon>Spermatophyta</taxon>
        <taxon>Magnoliopsida</taxon>
        <taxon>eudicotyledons</taxon>
        <taxon>Gunneridae</taxon>
        <taxon>Pentapetalae</taxon>
        <taxon>asterids</taxon>
        <taxon>campanulids</taxon>
        <taxon>Asterales</taxon>
        <taxon>Asteraceae</taxon>
        <taxon>Asteroideae</taxon>
        <taxon>Anthemideae</taxon>
        <taxon>Anthemidinae</taxon>
        <taxon>Tanacetum</taxon>
    </lineage>
</organism>
<feature type="compositionally biased region" description="Polar residues" evidence="1">
    <location>
        <begin position="38"/>
        <end position="50"/>
    </location>
</feature>
<comment type="caution">
    <text evidence="3">The sequence shown here is derived from an EMBL/GenBank/DDBJ whole genome shotgun (WGS) entry which is preliminary data.</text>
</comment>
<feature type="region of interest" description="Disordered" evidence="1">
    <location>
        <begin position="364"/>
        <end position="407"/>
    </location>
</feature>
<proteinExistence type="predicted"/>
<protein>
    <submittedName>
        <fullName evidence="3">Uncharacterized protein</fullName>
    </submittedName>
</protein>
<keyword evidence="2" id="KW-0472">Membrane</keyword>
<feature type="compositionally biased region" description="Basic and acidic residues" evidence="1">
    <location>
        <begin position="383"/>
        <end position="407"/>
    </location>
</feature>
<feature type="compositionally biased region" description="Basic and acidic residues" evidence="1">
    <location>
        <begin position="19"/>
        <end position="35"/>
    </location>
</feature>
<dbReference type="EMBL" id="BQNB010009000">
    <property type="protein sequence ID" value="GJS57357.1"/>
    <property type="molecule type" value="Genomic_DNA"/>
</dbReference>
<feature type="transmembrane region" description="Helical" evidence="2">
    <location>
        <begin position="136"/>
        <end position="162"/>
    </location>
</feature>
<dbReference type="Proteomes" id="UP001151760">
    <property type="component" value="Unassembled WGS sequence"/>
</dbReference>
<evidence type="ECO:0000256" key="2">
    <source>
        <dbReference type="SAM" id="Phobius"/>
    </source>
</evidence>
<reference evidence="3" key="1">
    <citation type="journal article" date="2022" name="Int. J. Mol. Sci.">
        <title>Draft Genome of Tanacetum Coccineum: Genomic Comparison of Closely Related Tanacetum-Family Plants.</title>
        <authorList>
            <person name="Yamashiro T."/>
            <person name="Shiraishi A."/>
            <person name="Nakayama K."/>
            <person name="Satake H."/>
        </authorList>
    </citation>
    <scope>NUCLEOTIDE SEQUENCE</scope>
</reference>
<name>A0ABQ4WWR8_9ASTR</name>
<feature type="compositionally biased region" description="Basic and acidic residues" evidence="1">
    <location>
        <begin position="321"/>
        <end position="335"/>
    </location>
</feature>